<evidence type="ECO:0000256" key="1">
    <source>
        <dbReference type="ARBA" id="ARBA00010587"/>
    </source>
</evidence>
<dbReference type="RefSeq" id="XP_013415662.1">
    <property type="nucleotide sequence ID" value="XM_013560208.1"/>
</dbReference>
<evidence type="ECO:0000256" key="2">
    <source>
        <dbReference type="ARBA" id="ARBA00022723"/>
    </source>
</evidence>
<dbReference type="PANTHER" id="PTHR37164:SF1">
    <property type="entry name" value="BACTERIOHEMERYTHRIN"/>
    <property type="match status" value="1"/>
</dbReference>
<dbReference type="SMR" id="A0A1S3JZF7"/>
<feature type="binding site" evidence="4">
    <location>
        <position position="26"/>
    </location>
    <ligand>
        <name>Fe cation</name>
        <dbReference type="ChEBI" id="CHEBI:24875"/>
        <label>1</label>
    </ligand>
</feature>
<dbReference type="NCBIfam" id="TIGR00058">
    <property type="entry name" value="Hemerythrin"/>
    <property type="match status" value="1"/>
</dbReference>
<feature type="binding site" evidence="4">
    <location>
        <position position="75"/>
    </location>
    <ligand>
        <name>Fe cation</name>
        <dbReference type="ChEBI" id="CHEBI:24875"/>
        <label>2</label>
    </ligand>
</feature>
<protein>
    <submittedName>
        <fullName evidence="7">Myohemerythrin</fullName>
    </submittedName>
</protein>
<feature type="binding site" evidence="4">
    <location>
        <position position="113"/>
    </location>
    <ligand>
        <name>Fe cation</name>
        <dbReference type="ChEBI" id="CHEBI:24875"/>
        <label>1</label>
    </ligand>
</feature>
<dbReference type="Proteomes" id="UP000085678">
    <property type="component" value="Unplaced"/>
</dbReference>
<dbReference type="InterPro" id="IPR012827">
    <property type="entry name" value="Hemerythrin_metal-bd"/>
</dbReference>
<dbReference type="InterPro" id="IPR050669">
    <property type="entry name" value="Hemerythrin"/>
</dbReference>
<dbReference type="GeneID" id="106177442"/>
<name>A0A1S3JZF7_LINAN</name>
<evidence type="ECO:0000259" key="5">
    <source>
        <dbReference type="Pfam" id="PF01814"/>
    </source>
</evidence>
<dbReference type="NCBIfam" id="TIGR02481">
    <property type="entry name" value="hemeryth_dom"/>
    <property type="match status" value="1"/>
</dbReference>
<reference evidence="7" key="1">
    <citation type="submission" date="2025-08" db="UniProtKB">
        <authorList>
            <consortium name="RefSeq"/>
        </authorList>
    </citation>
    <scope>IDENTIFICATION</scope>
    <source>
        <tissue evidence="7">Gonads</tissue>
    </source>
</reference>
<dbReference type="Pfam" id="PF01814">
    <property type="entry name" value="Hemerythrin"/>
    <property type="match status" value="1"/>
</dbReference>
<feature type="binding site" evidence="4">
    <location>
        <position position="56"/>
    </location>
    <ligand>
        <name>Fe cation</name>
        <dbReference type="ChEBI" id="CHEBI:24875"/>
        <label>1</label>
    </ligand>
</feature>
<dbReference type="InterPro" id="IPR002063">
    <property type="entry name" value="Haemerythrin"/>
</dbReference>
<feature type="binding site" evidence="4">
    <location>
        <position position="60"/>
    </location>
    <ligand>
        <name>Fe cation</name>
        <dbReference type="ChEBI" id="CHEBI:24875"/>
        <label>1</label>
    </ligand>
</feature>
<sequence length="120" mass="13895">MGFEIPEPFCWDESFRVFYENLDEEHKGIFKGIFDCAGDRGNSDKLNALVKVTANHFDDEEGMMSKANWEDFPQHKKCHDEFLAKLKSLSCPLDDATINFAKDWLVNHIKGVDFKYKGKL</sequence>
<keyword evidence="6" id="KW-1185">Reference proteome</keyword>
<dbReference type="PIRSF" id="PIRSF002033">
    <property type="entry name" value="Hemerythrin"/>
    <property type="match status" value="1"/>
</dbReference>
<feature type="binding site" evidence="4">
    <location>
        <position position="113"/>
    </location>
    <ligand>
        <name>Fe cation</name>
        <dbReference type="ChEBI" id="CHEBI:24875"/>
        <label>2</label>
    </ligand>
</feature>
<keyword evidence="3 4" id="KW-0408">Iron</keyword>
<dbReference type="PANTHER" id="PTHR37164">
    <property type="entry name" value="BACTERIOHEMERYTHRIN"/>
    <property type="match status" value="1"/>
</dbReference>
<dbReference type="OMA" id="ACPVAND"/>
<dbReference type="InParanoid" id="A0A1S3JZF7"/>
<dbReference type="Gene3D" id="1.20.120.50">
    <property type="entry name" value="Hemerythrin-like"/>
    <property type="match status" value="1"/>
</dbReference>
<feature type="domain" description="Hemerythrin-like" evidence="5">
    <location>
        <begin position="18"/>
        <end position="119"/>
    </location>
</feature>
<dbReference type="SUPFAM" id="SSF47188">
    <property type="entry name" value="Hemerythrin-like"/>
    <property type="match status" value="1"/>
</dbReference>
<feature type="binding site" evidence="4">
    <location>
        <position position="60"/>
    </location>
    <ligand>
        <name>Fe cation</name>
        <dbReference type="ChEBI" id="CHEBI:24875"/>
        <label>2</label>
    </ligand>
</feature>
<dbReference type="KEGG" id="lak:106177442"/>
<dbReference type="AlphaFoldDB" id="A0A1S3JZF7"/>
<dbReference type="InterPro" id="IPR012312">
    <property type="entry name" value="Hemerythrin-like"/>
</dbReference>
<dbReference type="OrthoDB" id="10249344at2759"/>
<dbReference type="GO" id="GO:0005506">
    <property type="term" value="F:iron ion binding"/>
    <property type="evidence" value="ECO:0007669"/>
    <property type="project" value="InterPro"/>
</dbReference>
<evidence type="ECO:0000313" key="6">
    <source>
        <dbReference type="Proteomes" id="UP000085678"/>
    </source>
</evidence>
<evidence type="ECO:0000256" key="4">
    <source>
        <dbReference type="PIRSR" id="PIRSR002033-1"/>
    </source>
</evidence>
<dbReference type="PRINTS" id="PR00186">
    <property type="entry name" value="HEMERYTHRIN"/>
</dbReference>
<dbReference type="CDD" id="cd12107">
    <property type="entry name" value="Hemerythrin"/>
    <property type="match status" value="1"/>
</dbReference>
<comment type="similarity">
    <text evidence="1">Belongs to the hemerythrin family.</text>
</comment>
<keyword evidence="2 4" id="KW-0479">Metal-binding</keyword>
<gene>
    <name evidence="7" type="primary">LOC106177442</name>
</gene>
<organism evidence="6 7">
    <name type="scientific">Lingula anatina</name>
    <name type="common">Brachiopod</name>
    <name type="synonym">Lingula unguis</name>
    <dbReference type="NCBI Taxonomy" id="7574"/>
    <lineage>
        <taxon>Eukaryota</taxon>
        <taxon>Metazoa</taxon>
        <taxon>Spiralia</taxon>
        <taxon>Lophotrochozoa</taxon>
        <taxon>Brachiopoda</taxon>
        <taxon>Linguliformea</taxon>
        <taxon>Lingulata</taxon>
        <taxon>Lingulida</taxon>
        <taxon>Linguloidea</taxon>
        <taxon>Lingulidae</taxon>
        <taxon>Lingula</taxon>
    </lineage>
</organism>
<proteinExistence type="inferred from homology"/>
<accession>A0A1S3JZF7</accession>
<evidence type="ECO:0000313" key="7">
    <source>
        <dbReference type="RefSeq" id="XP_013415662.1"/>
    </source>
</evidence>
<feature type="binding site" evidence="4">
    <location>
        <position position="108"/>
    </location>
    <ligand>
        <name>Fe cation</name>
        <dbReference type="ChEBI" id="CHEBI:24875"/>
        <label>2</label>
    </ligand>
</feature>
<feature type="binding site" evidence="4">
    <location>
        <position position="79"/>
    </location>
    <ligand>
        <name>Fe cation</name>
        <dbReference type="ChEBI" id="CHEBI:24875"/>
        <label>2</label>
    </ligand>
</feature>
<dbReference type="InterPro" id="IPR035938">
    <property type="entry name" value="Hemerythrin-like_sf"/>
</dbReference>
<evidence type="ECO:0000256" key="3">
    <source>
        <dbReference type="ARBA" id="ARBA00023004"/>
    </source>
</evidence>